<evidence type="ECO:0000313" key="4">
    <source>
        <dbReference type="Proteomes" id="UP000248021"/>
    </source>
</evidence>
<dbReference type="GO" id="GO:0005737">
    <property type="term" value="C:cytoplasm"/>
    <property type="evidence" value="ECO:0007669"/>
    <property type="project" value="TreeGrafter"/>
</dbReference>
<name>A0A2V3UEL9_9HYPH</name>
<proteinExistence type="predicted"/>
<keyword evidence="1" id="KW-0456">Lyase</keyword>
<reference evidence="3 4" key="1">
    <citation type="submission" date="2018-05" db="EMBL/GenBank/DDBJ databases">
        <title>Genomic Encyclopedia of Type Strains, Phase IV (KMG-IV): sequencing the most valuable type-strain genomes for metagenomic binning, comparative biology and taxonomic classification.</title>
        <authorList>
            <person name="Goeker M."/>
        </authorList>
    </citation>
    <scope>NUCLEOTIDE SEQUENCE [LARGE SCALE GENOMIC DNA]</scope>
    <source>
        <strain evidence="3 4">DSM 6462</strain>
    </source>
</reference>
<dbReference type="RefSeq" id="WP_110373577.1">
    <property type="nucleotide sequence ID" value="NZ_JAHBRY010000002.1"/>
</dbReference>
<comment type="caution">
    <text evidence="3">The sequence shown here is derived from an EMBL/GenBank/DDBJ whole genome shotgun (WGS) entry which is preliminary data.</text>
</comment>
<dbReference type="SUPFAM" id="SSF51556">
    <property type="entry name" value="Metallo-dependent hydrolases"/>
    <property type="match status" value="1"/>
</dbReference>
<dbReference type="AlphaFoldDB" id="A0A2V3UEL9"/>
<keyword evidence="4" id="KW-1185">Reference proteome</keyword>
<dbReference type="GO" id="GO:0016787">
    <property type="term" value="F:hydrolase activity"/>
    <property type="evidence" value="ECO:0007669"/>
    <property type="project" value="InterPro"/>
</dbReference>
<dbReference type="InterPro" id="IPR032466">
    <property type="entry name" value="Metal_Hydrolase"/>
</dbReference>
<protein>
    <recommendedName>
        <fullName evidence="2">Amidohydrolase-related domain-containing protein</fullName>
    </recommendedName>
</protein>
<dbReference type="OrthoDB" id="149172at2"/>
<dbReference type="EMBL" id="QJJK01000002">
    <property type="protein sequence ID" value="PXW63437.1"/>
    <property type="molecule type" value="Genomic_DNA"/>
</dbReference>
<dbReference type="Proteomes" id="UP000248021">
    <property type="component" value="Unassembled WGS sequence"/>
</dbReference>
<accession>A0A2V3UEL9</accession>
<dbReference type="Pfam" id="PF04909">
    <property type="entry name" value="Amidohydro_2"/>
    <property type="match status" value="1"/>
</dbReference>
<dbReference type="PANTHER" id="PTHR21240">
    <property type="entry name" value="2-AMINO-3-CARBOXYLMUCONATE-6-SEMIALDEHYDE DECARBOXYLASE"/>
    <property type="match status" value="1"/>
</dbReference>
<dbReference type="GO" id="GO:0019748">
    <property type="term" value="P:secondary metabolic process"/>
    <property type="evidence" value="ECO:0007669"/>
    <property type="project" value="TreeGrafter"/>
</dbReference>
<dbReference type="Gene3D" id="3.20.20.140">
    <property type="entry name" value="Metal-dependent hydrolases"/>
    <property type="match status" value="1"/>
</dbReference>
<evidence type="ECO:0000259" key="2">
    <source>
        <dbReference type="Pfam" id="PF04909"/>
    </source>
</evidence>
<organism evidence="3 4">
    <name type="scientific">Chelatococcus asaccharovorans</name>
    <dbReference type="NCBI Taxonomy" id="28210"/>
    <lineage>
        <taxon>Bacteria</taxon>
        <taxon>Pseudomonadati</taxon>
        <taxon>Pseudomonadota</taxon>
        <taxon>Alphaproteobacteria</taxon>
        <taxon>Hyphomicrobiales</taxon>
        <taxon>Chelatococcaceae</taxon>
        <taxon>Chelatococcus</taxon>
    </lineage>
</organism>
<evidence type="ECO:0000313" key="3">
    <source>
        <dbReference type="EMBL" id="PXW63437.1"/>
    </source>
</evidence>
<feature type="domain" description="Amidohydrolase-related" evidence="2">
    <location>
        <begin position="20"/>
        <end position="366"/>
    </location>
</feature>
<sequence length="366" mass="41204">MSTAVLDRPVAADKVGAGIIDSDIHPAPAQGGETLKPYMARRWQDHLDLYGQQTNGPYASVYGYPRYMPGTARRDAWPENGGLPGSDLSLMRAQHLDRNDVALGIMEPLGFGQSAHNVEFGAALVSAVNDWQVDAFVDQEPRLRASLVIAHEDARAAVAEIRRRAPDRRYAQIQLVSLAAEPLGRRRYWPIYEEAAAYGLPIGIHVGGPAGARTASGWPAYYNEEHLSLVATMQTHMMSLIFEGVCEYFPQLKFVLIEGGVAWSIPLRKRIDRLWRSMGSEVPHVKRPPSDYVAENFYFSTQPIEEPEAPEDLVHIFEQVGWDRLLYASDYPHWDYDDPKYAFKTEMPEDKMNKVMRSNALGLYRL</sequence>
<dbReference type="GO" id="GO:0016831">
    <property type="term" value="F:carboxy-lyase activity"/>
    <property type="evidence" value="ECO:0007669"/>
    <property type="project" value="InterPro"/>
</dbReference>
<gene>
    <name evidence="3" type="ORF">C7450_102353</name>
</gene>
<dbReference type="PANTHER" id="PTHR21240:SF28">
    <property type="entry name" value="ISO-OROTATE DECARBOXYLASE (EUROFUNG)"/>
    <property type="match status" value="1"/>
</dbReference>
<dbReference type="InterPro" id="IPR006680">
    <property type="entry name" value="Amidohydro-rel"/>
</dbReference>
<dbReference type="InterPro" id="IPR032465">
    <property type="entry name" value="ACMSD"/>
</dbReference>
<evidence type="ECO:0000256" key="1">
    <source>
        <dbReference type="ARBA" id="ARBA00023239"/>
    </source>
</evidence>